<organism evidence="2 3">
    <name type="scientific">Burkholderia contaminans</name>
    <dbReference type="NCBI Taxonomy" id="488447"/>
    <lineage>
        <taxon>Bacteria</taxon>
        <taxon>Pseudomonadati</taxon>
        <taxon>Pseudomonadota</taxon>
        <taxon>Betaproteobacteria</taxon>
        <taxon>Burkholderiales</taxon>
        <taxon>Burkholderiaceae</taxon>
        <taxon>Burkholderia</taxon>
        <taxon>Burkholderia cepacia complex</taxon>
    </lineage>
</organism>
<dbReference type="Proteomes" id="UP000238655">
    <property type="component" value="Chromosome 2"/>
</dbReference>
<reference evidence="2 3" key="1">
    <citation type="submission" date="2018-01" db="EMBL/GenBank/DDBJ databases">
        <title>Successful Treatment of Persistent Burkholderia cepacia Bacteremia with Ceftazidime-Avibactam.</title>
        <authorList>
            <person name="Tamma P."/>
            <person name="Fan Y."/>
            <person name="Bergman Y."/>
            <person name="Sick-Samuels A."/>
            <person name="Hsu A."/>
            <person name="Timp W."/>
            <person name="Simner P."/>
        </authorList>
    </citation>
    <scope>NUCLEOTIDE SEQUENCE [LARGE SCALE GENOMIC DNA]</scope>
    <source>
        <strain evidence="2 3">170816</strain>
    </source>
</reference>
<dbReference type="EMBL" id="PQVP01000001">
    <property type="protein sequence ID" value="POZ85883.1"/>
    <property type="molecule type" value="Genomic_DNA"/>
</dbReference>
<evidence type="ECO:0000256" key="1">
    <source>
        <dbReference type="SAM" id="MobiDB-lite"/>
    </source>
</evidence>
<protein>
    <submittedName>
        <fullName evidence="2">Uncharacterized protein</fullName>
    </submittedName>
</protein>
<gene>
    <name evidence="2" type="ORF">C3743_04955</name>
</gene>
<comment type="caution">
    <text evidence="2">The sequence shown here is derived from an EMBL/GenBank/DDBJ whole genome shotgun (WGS) entry which is preliminary data.</text>
</comment>
<sequence>MAARHDEIGGLNATRARTFAALPDVLKCHQRSMTIAAHAGVAAARVCPRDAARDAARTTHGRGRLAAPHLCNWSQS</sequence>
<evidence type="ECO:0000313" key="3">
    <source>
        <dbReference type="Proteomes" id="UP000238655"/>
    </source>
</evidence>
<dbReference type="AlphaFoldDB" id="A0A2S5E397"/>
<accession>A0A2S5E397</accession>
<proteinExistence type="predicted"/>
<evidence type="ECO:0000313" key="2">
    <source>
        <dbReference type="EMBL" id="POZ85883.1"/>
    </source>
</evidence>
<feature type="region of interest" description="Disordered" evidence="1">
    <location>
        <begin position="55"/>
        <end position="76"/>
    </location>
</feature>
<name>A0A2S5E397_9BURK</name>